<keyword evidence="2" id="KW-1185">Reference proteome</keyword>
<organism evidence="1 2">
    <name type="scientific">Costertonia aggregata</name>
    <dbReference type="NCBI Taxonomy" id="343403"/>
    <lineage>
        <taxon>Bacteria</taxon>
        <taxon>Pseudomonadati</taxon>
        <taxon>Bacteroidota</taxon>
        <taxon>Flavobacteriia</taxon>
        <taxon>Flavobacteriales</taxon>
        <taxon>Flavobacteriaceae</taxon>
        <taxon>Costertonia</taxon>
    </lineage>
</organism>
<sequence length="114" mass="13601">MPYEFFLEMLYPLPLRHKKMFGVDAYYIREKIVFALCQKEHMHQDNGIWIASKKKHHQKLNHQVKGLRSIKSYGIKTWLLLPEDFDYFEEQANIVADLIKNNSEIIGNVPKPKR</sequence>
<evidence type="ECO:0000313" key="1">
    <source>
        <dbReference type="EMBL" id="QLG45782.1"/>
    </source>
</evidence>
<protein>
    <submittedName>
        <fullName evidence="1">Uncharacterized protein</fullName>
    </submittedName>
</protein>
<evidence type="ECO:0000313" key="2">
    <source>
        <dbReference type="Proteomes" id="UP000509302"/>
    </source>
</evidence>
<gene>
    <name evidence="1" type="ORF">HYG79_10615</name>
</gene>
<dbReference type="Proteomes" id="UP000509302">
    <property type="component" value="Chromosome"/>
</dbReference>
<dbReference type="KEGG" id="cagg:HYG79_10615"/>
<dbReference type="AlphaFoldDB" id="A0A7H9AQU1"/>
<name>A0A7H9AQU1_9FLAO</name>
<proteinExistence type="predicted"/>
<dbReference type="EMBL" id="CP058595">
    <property type="protein sequence ID" value="QLG45782.1"/>
    <property type="molecule type" value="Genomic_DNA"/>
</dbReference>
<accession>A0A7H9AQU1</accession>
<reference evidence="1 2" key="1">
    <citation type="journal article" date="2006" name="Int. J. Syst. Evol. Microbiol.">
        <title>Costertonia aggregata gen. nov., sp. nov., a mesophilic marine bacterium of the family Flavobacteriaceae, isolated from a mature biofilm.</title>
        <authorList>
            <person name="Kwon K.K."/>
            <person name="Lee Y.K."/>
            <person name="Lee H.K."/>
        </authorList>
    </citation>
    <scope>NUCLEOTIDE SEQUENCE [LARGE SCALE GENOMIC DNA]</scope>
    <source>
        <strain evidence="1 2">KCCM 42265</strain>
    </source>
</reference>
<dbReference type="RefSeq" id="WP_179242069.1">
    <property type="nucleotide sequence ID" value="NZ_CP058595.1"/>
</dbReference>